<keyword evidence="6 10" id="KW-1133">Transmembrane helix</keyword>
<dbReference type="Pfam" id="PF02096">
    <property type="entry name" value="60KD_IMP"/>
    <property type="match status" value="1"/>
</dbReference>
<dbReference type="AlphaFoldDB" id="A0A8T0D789"/>
<evidence type="ECO:0000256" key="7">
    <source>
        <dbReference type="ARBA" id="ARBA00023128"/>
    </source>
</evidence>
<feature type="transmembrane region" description="Helical" evidence="10">
    <location>
        <begin position="233"/>
        <end position="252"/>
    </location>
</feature>
<gene>
    <name evidence="12" type="ORF">P879_08166</name>
</gene>
<dbReference type="InterPro" id="IPR001708">
    <property type="entry name" value="YidC/ALB3/OXA1/COX18"/>
</dbReference>
<dbReference type="GO" id="GO:0032977">
    <property type="term" value="F:membrane insertase activity"/>
    <property type="evidence" value="ECO:0007669"/>
    <property type="project" value="InterPro"/>
</dbReference>
<dbReference type="InterPro" id="IPR028055">
    <property type="entry name" value="YidC/Oxa/ALB_C"/>
</dbReference>
<evidence type="ECO:0000256" key="3">
    <source>
        <dbReference type="ARBA" id="ARBA00022692"/>
    </source>
</evidence>
<dbReference type="GO" id="GO:0005743">
    <property type="term" value="C:mitochondrial inner membrane"/>
    <property type="evidence" value="ECO:0007669"/>
    <property type="project" value="UniProtKB-SubCell"/>
</dbReference>
<dbReference type="OrthoDB" id="2148490at2759"/>
<comment type="similarity">
    <text evidence="2 9">Belongs to the OXA1/ALB3/YidC family.</text>
</comment>
<evidence type="ECO:0000313" key="12">
    <source>
        <dbReference type="EMBL" id="KAF8563715.1"/>
    </source>
</evidence>
<keyword evidence="7" id="KW-0496">Mitochondrion</keyword>
<evidence type="ECO:0000259" key="11">
    <source>
        <dbReference type="Pfam" id="PF02096"/>
    </source>
</evidence>
<evidence type="ECO:0000256" key="5">
    <source>
        <dbReference type="ARBA" id="ARBA00022946"/>
    </source>
</evidence>
<comment type="subcellular location">
    <subcellularLocation>
        <location evidence="9">Membrane</location>
        <topology evidence="9">Multi-pass membrane protein</topology>
    </subcellularLocation>
    <subcellularLocation>
        <location evidence="1">Mitochondrion inner membrane</location>
        <topology evidence="1">Multi-pass membrane protein</topology>
    </subcellularLocation>
</comment>
<keyword evidence="4" id="KW-0999">Mitochondrion inner membrane</keyword>
<name>A0A8T0D789_9TREM</name>
<evidence type="ECO:0000313" key="13">
    <source>
        <dbReference type="Proteomes" id="UP000699462"/>
    </source>
</evidence>
<evidence type="ECO:0000256" key="6">
    <source>
        <dbReference type="ARBA" id="ARBA00022989"/>
    </source>
</evidence>
<keyword evidence="5" id="KW-0809">Transit peptide</keyword>
<dbReference type="EMBL" id="JTDF01010926">
    <property type="protein sequence ID" value="KAF8563715.1"/>
    <property type="molecule type" value="Genomic_DNA"/>
</dbReference>
<keyword evidence="8 10" id="KW-0472">Membrane</keyword>
<evidence type="ECO:0000256" key="10">
    <source>
        <dbReference type="SAM" id="Phobius"/>
    </source>
</evidence>
<comment type="caution">
    <text evidence="12">The sequence shown here is derived from an EMBL/GenBank/DDBJ whole genome shotgun (WGS) entry which is preliminary data.</text>
</comment>
<dbReference type="CDD" id="cd20069">
    <property type="entry name" value="5TM_Oxa1-like"/>
    <property type="match status" value="1"/>
</dbReference>
<accession>A0A8T0D789</accession>
<protein>
    <recommendedName>
        <fullName evidence="11">Membrane insertase YidC/Oxa/ALB C-terminal domain-containing protein</fullName>
    </recommendedName>
</protein>
<evidence type="ECO:0000256" key="1">
    <source>
        <dbReference type="ARBA" id="ARBA00004448"/>
    </source>
</evidence>
<feature type="domain" description="Membrane insertase YidC/Oxa/ALB C-terminal" evidence="11">
    <location>
        <begin position="115"/>
        <end position="307"/>
    </location>
</feature>
<dbReference type="PANTHER" id="PTHR12428">
    <property type="entry name" value="OXA1"/>
    <property type="match status" value="1"/>
</dbReference>
<evidence type="ECO:0000256" key="8">
    <source>
        <dbReference type="ARBA" id="ARBA00023136"/>
    </source>
</evidence>
<dbReference type="Proteomes" id="UP000699462">
    <property type="component" value="Unassembled WGS sequence"/>
</dbReference>
<dbReference type="PANTHER" id="PTHR12428:SF66">
    <property type="entry name" value="MITOCHONDRIAL INNER MEMBRANE PROTEIN OXA1L"/>
    <property type="match status" value="1"/>
</dbReference>
<feature type="transmembrane region" description="Helical" evidence="10">
    <location>
        <begin position="194"/>
        <end position="213"/>
    </location>
</feature>
<dbReference type="NCBIfam" id="TIGR03592">
    <property type="entry name" value="yidC_oxa1_cterm"/>
    <property type="match status" value="1"/>
</dbReference>
<keyword evidence="13" id="KW-1185">Reference proteome</keyword>
<feature type="transmembrane region" description="Helical" evidence="10">
    <location>
        <begin position="273"/>
        <end position="293"/>
    </location>
</feature>
<keyword evidence="3 9" id="KW-0812">Transmembrane</keyword>
<reference evidence="12 13" key="1">
    <citation type="submission" date="2019-07" db="EMBL/GenBank/DDBJ databases">
        <title>Annotation for the trematode Paragonimus westermani.</title>
        <authorList>
            <person name="Choi Y.-J."/>
        </authorList>
    </citation>
    <scope>NUCLEOTIDE SEQUENCE [LARGE SCALE GENOMIC DNA]</scope>
    <source>
        <strain evidence="12">180907_Pwestermani</strain>
    </source>
</reference>
<evidence type="ECO:0000256" key="2">
    <source>
        <dbReference type="ARBA" id="ARBA00009877"/>
    </source>
</evidence>
<organism evidence="12 13">
    <name type="scientific">Paragonimus westermani</name>
    <dbReference type="NCBI Taxonomy" id="34504"/>
    <lineage>
        <taxon>Eukaryota</taxon>
        <taxon>Metazoa</taxon>
        <taxon>Spiralia</taxon>
        <taxon>Lophotrochozoa</taxon>
        <taxon>Platyhelminthes</taxon>
        <taxon>Trematoda</taxon>
        <taxon>Digenea</taxon>
        <taxon>Plagiorchiida</taxon>
        <taxon>Troglotremata</taxon>
        <taxon>Troglotrematidae</taxon>
        <taxon>Paragonimus</taxon>
    </lineage>
</organism>
<proteinExistence type="inferred from homology"/>
<dbReference type="GO" id="GO:0032979">
    <property type="term" value="P:protein insertion into mitochondrial inner membrane from matrix"/>
    <property type="evidence" value="ECO:0007669"/>
    <property type="project" value="TreeGrafter"/>
</dbReference>
<evidence type="ECO:0000256" key="9">
    <source>
        <dbReference type="RuleBase" id="RU003945"/>
    </source>
</evidence>
<sequence>MQALYKHSRSAMLLIRLLPSTRMKTCTRYLSVFGNQHSLCNMTSPVTQSKLFFSATTSQDILAALPEPPLPPVQEQLLNALGEPSLSSLGLCSYWPSGWYQAILESLHVSLELPWWAAIATTTVLIRLCLFPLIINQRRSLARYSEVMPKLTILQDRMTNARLSGDHLEMVRLSKEMQELMADKNVNPLRSMKLMFVQIPIFLSVFAGIRGMAALPVPSMQTGGLAWFTDLTVADPYCLLPLLSMSSILLMFETGTDMSTQHVTPMMRTFMRVFPCVGFLMVMNMPSAILWYWTVSNFISLIQASVLRITVVRNWLKLPTVAKPPEPLKNKRGFIEGFRETMTNSRLLAELDARERLDAKSFRQAGRGAIPRTFAYNPKAPPPLRSTGTIVESQDAVPTKKGVFGRG</sequence>
<feature type="transmembrane region" description="Helical" evidence="10">
    <location>
        <begin position="115"/>
        <end position="135"/>
    </location>
</feature>
<evidence type="ECO:0000256" key="4">
    <source>
        <dbReference type="ARBA" id="ARBA00022792"/>
    </source>
</evidence>